<proteinExistence type="inferred from homology"/>
<evidence type="ECO:0000313" key="4">
    <source>
        <dbReference type="EMBL" id="SGZ39905.1"/>
    </source>
</evidence>
<dbReference type="InterPro" id="IPR016445">
    <property type="entry name" value="Rog1_fam"/>
</dbReference>
<dbReference type="GO" id="GO:0016042">
    <property type="term" value="P:lipid catabolic process"/>
    <property type="evidence" value="ECO:0007669"/>
    <property type="project" value="UniProtKB-KW"/>
</dbReference>
<name>A0A1L0CN93_9ASCO</name>
<dbReference type="Gene3D" id="3.40.50.1820">
    <property type="entry name" value="alpha/beta hydrolase"/>
    <property type="match status" value="1"/>
</dbReference>
<dbReference type="PANTHER" id="PTHR12482">
    <property type="entry name" value="LIPASE ROG1-RELATED-RELATED"/>
    <property type="match status" value="1"/>
</dbReference>
<dbReference type="InterPro" id="IPR044294">
    <property type="entry name" value="Lipase-like"/>
</dbReference>
<keyword evidence="2" id="KW-0443">Lipid metabolism</keyword>
<accession>A0A1L0CN93</accession>
<dbReference type="Pfam" id="PF05057">
    <property type="entry name" value="DUF676"/>
    <property type="match status" value="1"/>
</dbReference>
<dbReference type="EMBL" id="FQNF01000033">
    <property type="protein sequence ID" value="SGZ39905.1"/>
    <property type="molecule type" value="Genomic_DNA"/>
</dbReference>
<dbReference type="PIRSF" id="PIRSF005412">
    <property type="entry name" value="UCP005412_abhydr"/>
    <property type="match status" value="1"/>
</dbReference>
<evidence type="ECO:0000259" key="3">
    <source>
        <dbReference type="Pfam" id="PF05057"/>
    </source>
</evidence>
<dbReference type="OrthoDB" id="5368485at2759"/>
<comment type="similarity">
    <text evidence="1">Belongs to the putative lipase ROG1 family.</text>
</comment>
<organism evidence="4 5">
    <name type="scientific">Hanseniaspora guilliermondii</name>
    <dbReference type="NCBI Taxonomy" id="56406"/>
    <lineage>
        <taxon>Eukaryota</taxon>
        <taxon>Fungi</taxon>
        <taxon>Dikarya</taxon>
        <taxon>Ascomycota</taxon>
        <taxon>Saccharomycotina</taxon>
        <taxon>Saccharomycetes</taxon>
        <taxon>Saccharomycodales</taxon>
        <taxon>Saccharomycodaceae</taxon>
        <taxon>Hanseniaspora</taxon>
    </lineage>
</organism>
<keyword evidence="5" id="KW-1185">Reference proteome</keyword>
<feature type="domain" description="DUF676" evidence="3">
    <location>
        <begin position="196"/>
        <end position="389"/>
    </location>
</feature>
<evidence type="ECO:0000256" key="2">
    <source>
        <dbReference type="ARBA" id="ARBA00022963"/>
    </source>
</evidence>
<dbReference type="VEuPathDB" id="FungiDB:HGUI_02105"/>
<evidence type="ECO:0000256" key="1">
    <source>
        <dbReference type="ARBA" id="ARBA00007920"/>
    </source>
</evidence>
<dbReference type="Proteomes" id="UP000183365">
    <property type="component" value="Unassembled WGS sequence"/>
</dbReference>
<dbReference type="InterPro" id="IPR029058">
    <property type="entry name" value="AB_hydrolase_fold"/>
</dbReference>
<dbReference type="GO" id="GO:0047372">
    <property type="term" value="F:monoacylglycerol lipase activity"/>
    <property type="evidence" value="ECO:0007669"/>
    <property type="project" value="TreeGrafter"/>
</dbReference>
<sequence>MNNLCYTSSSHLKIAEIHRYRIKYKLYDGSLEEFLEHGSKFVKGTPDKITVTITNTAPLSMRATGVLTGPYSLYVDLKKKKFDHKTKYFEKSDIPSFEPNLLPSQDIIMELYLNDLHEREIEWELDIISQALFTRNCKIFYKVDIEYHFNDKIYVPTTKTELELLKQNLSITKLDSQDIWNYFNSTKIQNIKSENQTKTHLVILTHGMMSNVTADMLFIAEQIKKANDNCHITGFTDNVCKTERGIRYQGIKNGDFIFKEINKIGVDNISSISLLGHSLGGLIQVFSIAYLFKKYPEVMYKLKMENFITLASPLLGVLNDNPKIFAKLLHLGIIGKSGQDLGLIPMMEYKNEPFLSVLLCAHTRNILRRFNKRTVYANSVNDGVVPLYTSSLLFIEFDDIRQKMKEKKESSTEKLEIVTEDYTTKETEKKRNKFLWKPLMKLSTLFAPNMSNEENSSVNKDTTEINPETEGIFELPKMSLFDTAQNVLLQPMPNMKYIIDPTTRDSTIIHDKVYTSEMVEDIILSNEYKKMIDIKVDDNTSESFQKEIEIAKKWHKNLSWRKVICAMDPDAHNNINVRRKFHNAYGWEVIDHLLHEHFVNTFAEDTKEVICEETDDVEDYYWLLNFEEESLIDGGVTGMIPTISDLVDRWYSKLKMTVGGDEGDQDELNRRMSEFSIEEQEILFNYIR</sequence>
<protein>
    <submittedName>
        <fullName evidence="4">Related to Putative lipase ROG1</fullName>
    </submittedName>
</protein>
<gene>
    <name evidence="4" type="ORF">HGUI_02105</name>
</gene>
<evidence type="ECO:0000313" key="5">
    <source>
        <dbReference type="Proteomes" id="UP000183365"/>
    </source>
</evidence>
<reference evidence="5" key="1">
    <citation type="submission" date="2016-11" db="EMBL/GenBank/DDBJ databases">
        <authorList>
            <person name="Guldener U."/>
        </authorList>
    </citation>
    <scope>NUCLEOTIDE SEQUENCE [LARGE SCALE GENOMIC DNA]</scope>
</reference>
<dbReference type="InterPro" id="IPR007751">
    <property type="entry name" value="DUF676_lipase-like"/>
</dbReference>
<dbReference type="AlphaFoldDB" id="A0A1L0CN93"/>
<dbReference type="SUPFAM" id="SSF53474">
    <property type="entry name" value="alpha/beta-Hydrolases"/>
    <property type="match status" value="1"/>
</dbReference>
<keyword evidence="2" id="KW-0442">Lipid degradation</keyword>
<dbReference type="PANTHER" id="PTHR12482:SF62">
    <property type="entry name" value="LIPASE ROG1-RELATED"/>
    <property type="match status" value="1"/>
</dbReference>